<accession>A0A0B1S4V5</accession>
<dbReference type="EMBL" id="KN600826">
    <property type="protein sequence ID" value="KHJ80383.1"/>
    <property type="molecule type" value="Genomic_DNA"/>
</dbReference>
<dbReference type="InterPro" id="IPR036513">
    <property type="entry name" value="STAS_dom_sf"/>
</dbReference>
<dbReference type="AlphaFoldDB" id="A0A0B1S4V5"/>
<dbReference type="InterPro" id="IPR002645">
    <property type="entry name" value="STAS_dom"/>
</dbReference>
<sequence length="71" mass="8000">MSYVDSMGLDALKELYKDAQKNDVTLLYCGLNDTVLHIIENDEILRAAIPQSILRRSLNDALLHLSTIQNV</sequence>
<dbReference type="Proteomes" id="UP000053660">
    <property type="component" value="Unassembled WGS sequence"/>
</dbReference>
<dbReference type="Gene3D" id="3.30.750.24">
    <property type="entry name" value="STAS domain"/>
    <property type="match status" value="1"/>
</dbReference>
<keyword evidence="3" id="KW-1185">Reference proteome</keyword>
<dbReference type="Pfam" id="PF01740">
    <property type="entry name" value="STAS"/>
    <property type="match status" value="1"/>
</dbReference>
<evidence type="ECO:0000259" key="1">
    <source>
        <dbReference type="PROSITE" id="PS50801"/>
    </source>
</evidence>
<feature type="domain" description="STAS" evidence="1">
    <location>
        <begin position="1"/>
        <end position="65"/>
    </location>
</feature>
<dbReference type="SUPFAM" id="SSF52091">
    <property type="entry name" value="SpoIIaa-like"/>
    <property type="match status" value="1"/>
</dbReference>
<dbReference type="PROSITE" id="PS50801">
    <property type="entry name" value="STAS"/>
    <property type="match status" value="1"/>
</dbReference>
<organism evidence="2 3">
    <name type="scientific">Oesophagostomum dentatum</name>
    <name type="common">Nodular worm</name>
    <dbReference type="NCBI Taxonomy" id="61180"/>
    <lineage>
        <taxon>Eukaryota</taxon>
        <taxon>Metazoa</taxon>
        <taxon>Ecdysozoa</taxon>
        <taxon>Nematoda</taxon>
        <taxon>Chromadorea</taxon>
        <taxon>Rhabditida</taxon>
        <taxon>Rhabditina</taxon>
        <taxon>Rhabditomorpha</taxon>
        <taxon>Strongyloidea</taxon>
        <taxon>Strongylidae</taxon>
        <taxon>Oesophagostomum</taxon>
    </lineage>
</organism>
<gene>
    <name evidence="2" type="ORF">OESDEN_19943</name>
</gene>
<protein>
    <recommendedName>
        <fullName evidence="1">STAS domain-containing protein</fullName>
    </recommendedName>
</protein>
<proteinExistence type="predicted"/>
<name>A0A0B1S4V5_OESDE</name>
<evidence type="ECO:0000313" key="2">
    <source>
        <dbReference type="EMBL" id="KHJ80383.1"/>
    </source>
</evidence>
<reference evidence="2 3" key="1">
    <citation type="submission" date="2014-03" db="EMBL/GenBank/DDBJ databases">
        <title>Draft genome of the hookworm Oesophagostomum dentatum.</title>
        <authorList>
            <person name="Mitreva M."/>
        </authorList>
    </citation>
    <scope>NUCLEOTIDE SEQUENCE [LARGE SCALE GENOMIC DNA]</scope>
    <source>
        <strain evidence="2 3">OD-Hann</strain>
    </source>
</reference>
<dbReference type="OrthoDB" id="288203at2759"/>
<evidence type="ECO:0000313" key="3">
    <source>
        <dbReference type="Proteomes" id="UP000053660"/>
    </source>
</evidence>